<evidence type="ECO:0000259" key="1">
    <source>
        <dbReference type="Pfam" id="PF04738"/>
    </source>
</evidence>
<dbReference type="RefSeq" id="WP_262433630.1">
    <property type="nucleotide sequence ID" value="NZ_JACRTF010000001.1"/>
</dbReference>
<evidence type="ECO:0000313" key="3">
    <source>
        <dbReference type="Proteomes" id="UP000651085"/>
    </source>
</evidence>
<feature type="domain" description="Lantibiotic dehydratase N-terminal" evidence="1">
    <location>
        <begin position="26"/>
        <end position="658"/>
    </location>
</feature>
<name>A0A926F1L6_9BACT</name>
<protein>
    <submittedName>
        <fullName evidence="2">Lantibiotic dehydratase family protein</fullName>
    </submittedName>
</protein>
<sequence length="706" mass="82285">MRIPLYSLSWLLDMMKKSDIDSLLADKRILEALYLASPSLYSEISKFRQGFLNNKDQIRFKQSIWKYVKRMSTRCTPFGLFSSFSIGNVGASTQIKMDSFKRKTRLDMTCTYVISQILERNNCLKESLLYYPNSTIFELIGDNILLYTEEIFLGAVKSHIKSSVDRSDALMMILNKAMHGQRRMDLALSIVNDDINLEEALNFIDELIDNQLLISELYPFVTGGDLLDYIIAKLKSYQVKIAELDILSRIKEKLNNIDKTKLGETLNIYSELEGLIKELGIKIDRKYLFQCDLERCYSKLSIDFKIVNQLYEALRFVNRISFYNPNVEIEDFVRRFKERYDTAEIPLLEALDDRIGIGYRSIPYLDSLIKQMPINNKHPLKGMHWDKYEQILNRKYLEALKKGENIILDEFAFSEFEEKWDDIPATISVFCELYQNGEIFFNSAGNSSACNLISRFGHSSNVEKYLVEITQKENLLSCNDILAEVVHIPFSRTGNVLQRPKLREYEIPYFCNSFAKKIILSDLMVSIKGGKVILRSKKLNRTVVPMLSTAHNYNSKDALPIYNFLGSIGLYGKRGALIFSWRGLYDIYNYFPRVQYKNVILSLAEWRINVNEMLSYIQKGTELYTRFNEWIDMNKIPQYVELCEGDNHLLLDLHSELSIGIFLSEVKKRDVVVLRESLRFQKQSIVIQDNEVYSNQFIFGFYRGNY</sequence>
<gene>
    <name evidence="2" type="ORF">H8744_04075</name>
</gene>
<keyword evidence="3" id="KW-1185">Reference proteome</keyword>
<dbReference type="Pfam" id="PF04738">
    <property type="entry name" value="Lant_dehydr_N"/>
    <property type="match status" value="1"/>
</dbReference>
<proteinExistence type="predicted"/>
<organism evidence="2 3">
    <name type="scientific">Jilunia laotingensis</name>
    <dbReference type="NCBI Taxonomy" id="2763675"/>
    <lineage>
        <taxon>Bacteria</taxon>
        <taxon>Pseudomonadati</taxon>
        <taxon>Bacteroidota</taxon>
        <taxon>Bacteroidia</taxon>
        <taxon>Bacteroidales</taxon>
        <taxon>Bacteroidaceae</taxon>
        <taxon>Jilunia</taxon>
    </lineage>
</organism>
<evidence type="ECO:0000313" key="2">
    <source>
        <dbReference type="EMBL" id="MBC8592433.1"/>
    </source>
</evidence>
<dbReference type="Proteomes" id="UP000651085">
    <property type="component" value="Unassembled WGS sequence"/>
</dbReference>
<comment type="caution">
    <text evidence="2">The sequence shown here is derived from an EMBL/GenBank/DDBJ whole genome shotgun (WGS) entry which is preliminary data.</text>
</comment>
<reference evidence="2" key="1">
    <citation type="submission" date="2020-08" db="EMBL/GenBank/DDBJ databases">
        <title>Genome public.</title>
        <authorList>
            <person name="Liu C."/>
            <person name="Sun Q."/>
        </authorList>
    </citation>
    <scope>NUCLEOTIDE SEQUENCE</scope>
    <source>
        <strain evidence="2">N12</strain>
    </source>
</reference>
<dbReference type="InterPro" id="IPR006827">
    <property type="entry name" value="Lant_deHydtase_N"/>
</dbReference>
<dbReference type="EMBL" id="JACRTF010000001">
    <property type="protein sequence ID" value="MBC8592433.1"/>
    <property type="molecule type" value="Genomic_DNA"/>
</dbReference>
<accession>A0A926F1L6</accession>
<dbReference type="AlphaFoldDB" id="A0A926F1L6"/>